<gene>
    <name evidence="13" type="primary">uvrC</name>
    <name evidence="17" type="ORF">FHS09_002207</name>
</gene>
<dbReference type="Gene3D" id="3.40.1440.10">
    <property type="entry name" value="GIY-YIG endonuclease"/>
    <property type="match status" value="1"/>
</dbReference>
<dbReference type="InterPro" id="IPR004791">
    <property type="entry name" value="UvrC"/>
</dbReference>
<dbReference type="InterPro" id="IPR047296">
    <property type="entry name" value="GIY-YIG_UvrC_Cho"/>
</dbReference>
<name>A0A7W4WC42_9GAMM</name>
<dbReference type="InterPro" id="IPR050066">
    <property type="entry name" value="UvrABC_protein_C"/>
</dbReference>
<evidence type="ECO:0000259" key="15">
    <source>
        <dbReference type="PROSITE" id="PS50164"/>
    </source>
</evidence>
<dbReference type="HAMAP" id="MF_00203">
    <property type="entry name" value="UvrC"/>
    <property type="match status" value="1"/>
</dbReference>
<evidence type="ECO:0000259" key="16">
    <source>
        <dbReference type="PROSITE" id="PS50165"/>
    </source>
</evidence>
<evidence type="ECO:0000256" key="13">
    <source>
        <dbReference type="HAMAP-Rule" id="MF_00203"/>
    </source>
</evidence>
<dbReference type="PANTHER" id="PTHR30562:SF1">
    <property type="entry name" value="UVRABC SYSTEM PROTEIN C"/>
    <property type="match status" value="1"/>
</dbReference>
<dbReference type="Pfam" id="PF14520">
    <property type="entry name" value="HHH_5"/>
    <property type="match status" value="1"/>
</dbReference>
<dbReference type="InterPro" id="IPR010994">
    <property type="entry name" value="RuvA_2-like"/>
</dbReference>
<dbReference type="PROSITE" id="PS50151">
    <property type="entry name" value="UVR"/>
    <property type="match status" value="1"/>
</dbReference>
<comment type="caution">
    <text evidence="17">The sequence shown here is derived from an EMBL/GenBank/DDBJ whole genome shotgun (WGS) entry which is preliminary data.</text>
</comment>
<evidence type="ECO:0000256" key="8">
    <source>
        <dbReference type="ARBA" id="ARBA00059452"/>
    </source>
</evidence>
<dbReference type="GO" id="GO:0005737">
    <property type="term" value="C:cytoplasm"/>
    <property type="evidence" value="ECO:0007669"/>
    <property type="project" value="UniProtKB-SubCell"/>
</dbReference>
<evidence type="ECO:0000256" key="12">
    <source>
        <dbReference type="ARBA" id="ARBA00077138"/>
    </source>
</evidence>
<keyword evidence="18" id="KW-1185">Reference proteome</keyword>
<dbReference type="Pfam" id="PF01541">
    <property type="entry name" value="GIY-YIG"/>
    <property type="match status" value="1"/>
</dbReference>
<dbReference type="EMBL" id="JACHWZ010000009">
    <property type="protein sequence ID" value="MBB3061374.1"/>
    <property type="molecule type" value="Genomic_DNA"/>
</dbReference>
<evidence type="ECO:0000313" key="17">
    <source>
        <dbReference type="EMBL" id="MBB3061374.1"/>
    </source>
</evidence>
<evidence type="ECO:0000256" key="9">
    <source>
        <dbReference type="ARBA" id="ARBA00061531"/>
    </source>
</evidence>
<dbReference type="Gene3D" id="1.10.150.20">
    <property type="entry name" value="5' to 3' exonuclease, C-terminal subdomain"/>
    <property type="match status" value="1"/>
</dbReference>
<evidence type="ECO:0000256" key="5">
    <source>
        <dbReference type="ARBA" id="ARBA00022881"/>
    </source>
</evidence>
<dbReference type="InterPro" id="IPR001162">
    <property type="entry name" value="UvrC_RNase_H_dom"/>
</dbReference>
<dbReference type="PANTHER" id="PTHR30562">
    <property type="entry name" value="UVRC/OXIDOREDUCTASE"/>
    <property type="match status" value="1"/>
</dbReference>
<dbReference type="SUPFAM" id="SSF82771">
    <property type="entry name" value="GIY-YIG endonuclease"/>
    <property type="match status" value="1"/>
</dbReference>
<dbReference type="Pfam" id="PF08459">
    <property type="entry name" value="UvrC_RNaseH_dom"/>
    <property type="match status" value="1"/>
</dbReference>
<keyword evidence="6 13" id="KW-0234">DNA repair</keyword>
<dbReference type="GO" id="GO:0009380">
    <property type="term" value="C:excinuclease repair complex"/>
    <property type="evidence" value="ECO:0007669"/>
    <property type="project" value="InterPro"/>
</dbReference>
<keyword evidence="3 13" id="KW-0227">DNA damage</keyword>
<dbReference type="NCBIfam" id="NF001824">
    <property type="entry name" value="PRK00558.1-5"/>
    <property type="match status" value="1"/>
</dbReference>
<dbReference type="Pfam" id="PF02151">
    <property type="entry name" value="UVR"/>
    <property type="match status" value="1"/>
</dbReference>
<dbReference type="SUPFAM" id="SSF47781">
    <property type="entry name" value="RuvA domain 2-like"/>
    <property type="match status" value="1"/>
</dbReference>
<dbReference type="GO" id="GO:0006289">
    <property type="term" value="P:nucleotide-excision repair"/>
    <property type="evidence" value="ECO:0007669"/>
    <property type="project" value="UniProtKB-UniRule"/>
</dbReference>
<dbReference type="SMART" id="SM00278">
    <property type="entry name" value="HhH1"/>
    <property type="match status" value="2"/>
</dbReference>
<dbReference type="AlphaFoldDB" id="A0A7W4WC42"/>
<evidence type="ECO:0000256" key="7">
    <source>
        <dbReference type="ARBA" id="ARBA00023236"/>
    </source>
</evidence>
<dbReference type="Proteomes" id="UP000535937">
    <property type="component" value="Unassembled WGS sequence"/>
</dbReference>
<dbReference type="InterPro" id="IPR038476">
    <property type="entry name" value="UvrC_RNase_H_dom_sf"/>
</dbReference>
<dbReference type="GO" id="GO:0009432">
    <property type="term" value="P:SOS response"/>
    <property type="evidence" value="ECO:0007669"/>
    <property type="project" value="UniProtKB-UniRule"/>
</dbReference>
<evidence type="ECO:0000313" key="18">
    <source>
        <dbReference type="Proteomes" id="UP000535937"/>
    </source>
</evidence>
<dbReference type="Gene3D" id="4.10.860.10">
    <property type="entry name" value="UVR domain"/>
    <property type="match status" value="1"/>
</dbReference>
<dbReference type="InterPro" id="IPR036876">
    <property type="entry name" value="UVR_dom_sf"/>
</dbReference>
<dbReference type="InterPro" id="IPR035901">
    <property type="entry name" value="GIY-YIG_endonuc_sf"/>
</dbReference>
<dbReference type="GO" id="GO:0009381">
    <property type="term" value="F:excinuclease ABC activity"/>
    <property type="evidence" value="ECO:0007669"/>
    <property type="project" value="UniProtKB-UniRule"/>
</dbReference>
<sequence length="624" mass="70266">MPITRLLMGTLRFAHLTSSQMFDSKRFLQTTTRKPGVYQMFDAEGRILYVGKAKNLRNRLTSYFRASGLTAKTMALVQRIDSIEVTVTRSETEALVLEQSLIKSQRPTYNVMLKDDKGYPYIFVSDKDTFPRIALHRGAKRKKGQYFGPFPNASSVRDSLNFLQKTFRIRSCEDSVFRNRSRPCLQYQIQRCTAPCVDFIAEEDYRADVRHAEMFLTGRSDKIIRELADEMDRASRELEFEKAARLRDQISALRRLHADQVAERSSGDVDVLGIASQGGSSCVHILFIRQGRILGSRSYFPDERLGLSTAELLSAFIPQFYLGTQREVPRQILTSEPIEDLEPLQQALSEQSGREVAILHRLRGNRATWVDMARQAAEQNLGSRTAAQQKLQSRFESLQEALRLEQLPERLECFDISHSGGEATVASCVVFDTGGPVKSDYRRFNIENIQPGDDYAAMAQALKRRYTRLSSGEGRFPNILLIDGGKGQVRQAVDSLNELGVVGVQIVGVAKGTTRKAGFETLYVVAGNRELVLSADSPALHLIQQVRDEAHRFAITGHRQRRDKKRRESPLEGIPGVGPARRRALLRHFGGLQEIRRASVDEIAGVEGVSRKLAQDIYSALHSE</sequence>
<evidence type="ECO:0000256" key="3">
    <source>
        <dbReference type="ARBA" id="ARBA00022763"/>
    </source>
</evidence>
<protein>
    <recommendedName>
        <fullName evidence="11 13">UvrABC system protein C</fullName>
        <shortName evidence="13">Protein UvrC</shortName>
    </recommendedName>
    <alternativeName>
        <fullName evidence="12 13">Excinuclease ABC subunit C</fullName>
    </alternativeName>
</protein>
<feature type="domain" description="UVR" evidence="14">
    <location>
        <begin position="221"/>
        <end position="256"/>
    </location>
</feature>
<feature type="domain" description="GIY-YIG" evidence="15">
    <location>
        <begin position="33"/>
        <end position="111"/>
    </location>
</feature>
<keyword evidence="4 13" id="KW-0228">DNA excision</keyword>
<comment type="subcellular location">
    <subcellularLocation>
        <location evidence="1 13">Cytoplasm</location>
    </subcellularLocation>
</comment>
<dbReference type="PROSITE" id="PS50164">
    <property type="entry name" value="GIY_YIG"/>
    <property type="match status" value="1"/>
</dbReference>
<evidence type="ECO:0000259" key="14">
    <source>
        <dbReference type="PROSITE" id="PS50151"/>
    </source>
</evidence>
<keyword evidence="5 13" id="KW-0267">Excision nuclease</keyword>
<dbReference type="SUPFAM" id="SSF46600">
    <property type="entry name" value="C-terminal UvrC-binding domain of UvrB"/>
    <property type="match status" value="1"/>
</dbReference>
<organism evidence="17 18">
    <name type="scientific">Microbulbifer rhizosphaerae</name>
    <dbReference type="NCBI Taxonomy" id="1562603"/>
    <lineage>
        <taxon>Bacteria</taxon>
        <taxon>Pseudomonadati</taxon>
        <taxon>Pseudomonadota</taxon>
        <taxon>Gammaproteobacteria</taxon>
        <taxon>Cellvibrionales</taxon>
        <taxon>Microbulbiferaceae</taxon>
        <taxon>Microbulbifer</taxon>
    </lineage>
</organism>
<dbReference type="GO" id="GO:0003677">
    <property type="term" value="F:DNA binding"/>
    <property type="evidence" value="ECO:0007669"/>
    <property type="project" value="UniProtKB-UniRule"/>
</dbReference>
<dbReference type="InterPro" id="IPR003583">
    <property type="entry name" value="Hlx-hairpin-Hlx_DNA-bd_motif"/>
</dbReference>
<dbReference type="Pfam" id="PF22920">
    <property type="entry name" value="UvrC_RNaseH"/>
    <property type="match status" value="1"/>
</dbReference>
<reference evidence="17 18" key="1">
    <citation type="submission" date="2020-08" db="EMBL/GenBank/DDBJ databases">
        <title>Genomic Encyclopedia of Type Strains, Phase III (KMG-III): the genomes of soil and plant-associated and newly described type strains.</title>
        <authorList>
            <person name="Whitman W."/>
        </authorList>
    </citation>
    <scope>NUCLEOTIDE SEQUENCE [LARGE SCALE GENOMIC DNA]</scope>
    <source>
        <strain evidence="17 18">CECT 8799</strain>
    </source>
</reference>
<dbReference type="Gene3D" id="3.30.420.340">
    <property type="entry name" value="UvrC, RNAse H endonuclease domain"/>
    <property type="match status" value="1"/>
</dbReference>
<evidence type="ECO:0000256" key="4">
    <source>
        <dbReference type="ARBA" id="ARBA00022769"/>
    </source>
</evidence>
<keyword evidence="2 13" id="KW-0963">Cytoplasm</keyword>
<dbReference type="FunFam" id="1.10.150.20:FF:000005">
    <property type="entry name" value="UvrABC system protein C"/>
    <property type="match status" value="1"/>
</dbReference>
<evidence type="ECO:0000256" key="1">
    <source>
        <dbReference type="ARBA" id="ARBA00004496"/>
    </source>
</evidence>
<comment type="similarity">
    <text evidence="9 13">Belongs to the UvrC family.</text>
</comment>
<dbReference type="CDD" id="cd10434">
    <property type="entry name" value="GIY-YIG_UvrC_Cho"/>
    <property type="match status" value="1"/>
</dbReference>
<dbReference type="InterPro" id="IPR000305">
    <property type="entry name" value="GIY-YIG_endonuc"/>
</dbReference>
<dbReference type="PROSITE" id="PS50165">
    <property type="entry name" value="UVRC"/>
    <property type="match status" value="1"/>
</dbReference>
<evidence type="ECO:0000256" key="2">
    <source>
        <dbReference type="ARBA" id="ARBA00022490"/>
    </source>
</evidence>
<evidence type="ECO:0000256" key="10">
    <source>
        <dbReference type="ARBA" id="ARBA00062841"/>
    </source>
</evidence>
<proteinExistence type="inferred from homology"/>
<dbReference type="InterPro" id="IPR001943">
    <property type="entry name" value="UVR_dom"/>
</dbReference>
<evidence type="ECO:0000256" key="11">
    <source>
        <dbReference type="ARBA" id="ARBA00067419"/>
    </source>
</evidence>
<dbReference type="FunFam" id="3.30.420.340:FF:000001">
    <property type="entry name" value="UvrABC system protein C"/>
    <property type="match status" value="1"/>
</dbReference>
<evidence type="ECO:0000256" key="6">
    <source>
        <dbReference type="ARBA" id="ARBA00023204"/>
    </source>
</evidence>
<comment type="function">
    <text evidence="8 13">The UvrABC repair system catalyzes the recognition and processing of DNA lesions. UvrC both incises the 5' and 3' sides of the lesion. The N-terminal half is responsible for the 3' incision and the C-terminal half is responsible for the 5' incision.</text>
</comment>
<dbReference type="SMART" id="SM00465">
    <property type="entry name" value="GIYc"/>
    <property type="match status" value="1"/>
</dbReference>
<dbReference type="NCBIfam" id="TIGR00194">
    <property type="entry name" value="uvrC"/>
    <property type="match status" value="1"/>
</dbReference>
<comment type="subunit">
    <text evidence="10 13">Interacts with UvrB in an incision complex.</text>
</comment>
<feature type="domain" description="UvrC family homology region profile" evidence="16">
    <location>
        <begin position="271"/>
        <end position="496"/>
    </location>
</feature>
<accession>A0A7W4WC42</accession>
<dbReference type="FunFam" id="3.40.1440.10:FF:000001">
    <property type="entry name" value="UvrABC system protein C"/>
    <property type="match status" value="1"/>
</dbReference>
<keyword evidence="7 13" id="KW-0742">SOS response</keyword>